<dbReference type="PaxDb" id="4113-PGSC0003DMT400095934"/>
<dbReference type="InParanoid" id="M1DXC9"/>
<dbReference type="Proteomes" id="UP000011115">
    <property type="component" value="Unassembled WGS sequence"/>
</dbReference>
<accession>M1DXC9</accession>
<feature type="compositionally biased region" description="Polar residues" evidence="1">
    <location>
        <begin position="38"/>
        <end position="53"/>
    </location>
</feature>
<dbReference type="HOGENOM" id="CLU_1858797_0_0_1"/>
<organism evidence="2 3">
    <name type="scientific">Solanum tuberosum</name>
    <name type="common">Potato</name>
    <dbReference type="NCBI Taxonomy" id="4113"/>
    <lineage>
        <taxon>Eukaryota</taxon>
        <taxon>Viridiplantae</taxon>
        <taxon>Streptophyta</taxon>
        <taxon>Embryophyta</taxon>
        <taxon>Tracheophyta</taxon>
        <taxon>Spermatophyta</taxon>
        <taxon>Magnoliopsida</taxon>
        <taxon>eudicotyledons</taxon>
        <taxon>Gunneridae</taxon>
        <taxon>Pentapetalae</taxon>
        <taxon>asterids</taxon>
        <taxon>lamiids</taxon>
        <taxon>Solanales</taxon>
        <taxon>Solanaceae</taxon>
        <taxon>Solanoideae</taxon>
        <taxon>Solaneae</taxon>
        <taxon>Solanum</taxon>
    </lineage>
</organism>
<evidence type="ECO:0000313" key="3">
    <source>
        <dbReference type="Proteomes" id="UP000011115"/>
    </source>
</evidence>
<reference evidence="3" key="1">
    <citation type="journal article" date="2011" name="Nature">
        <title>Genome sequence and analysis of the tuber crop potato.</title>
        <authorList>
            <consortium name="The Potato Genome Sequencing Consortium"/>
        </authorList>
    </citation>
    <scope>NUCLEOTIDE SEQUENCE [LARGE SCALE GENOMIC DNA]</scope>
    <source>
        <strain evidence="3">cv. DM1-3 516 R44</strain>
    </source>
</reference>
<keyword evidence="3" id="KW-1185">Reference proteome</keyword>
<sequence>MRRLLTNLTRSLRTIRAPPVDEYFYEEDANLVNDQTEGFRTNTQGSNSDNWRQVRNYGNYNNDGNYVRDGNLNRDNNNNRNGHGNRNEKNRPYVPPGNRETIDPPIPTAVESAVEKVEDEVEVVEDPKVDAEKEVELT</sequence>
<feature type="compositionally biased region" description="Basic and acidic residues" evidence="1">
    <location>
        <begin position="125"/>
        <end position="138"/>
    </location>
</feature>
<name>M1DXC9_SOLTU</name>
<feature type="region of interest" description="Disordered" evidence="1">
    <location>
        <begin position="38"/>
        <end position="138"/>
    </location>
</feature>
<dbReference type="Gramene" id="PGSC0003DMT400095934">
    <property type="protein sequence ID" value="PGSC0003DMT400095934"/>
    <property type="gene ID" value="PGSC0003DMG400045505"/>
</dbReference>
<dbReference type="EnsemblPlants" id="PGSC0003DMT400095934">
    <property type="protein sequence ID" value="PGSC0003DMT400095934"/>
    <property type="gene ID" value="PGSC0003DMG400045505"/>
</dbReference>
<protein>
    <submittedName>
        <fullName evidence="2">Integrase core domain containing protein</fullName>
    </submittedName>
</protein>
<reference evidence="2" key="2">
    <citation type="submission" date="2015-06" db="UniProtKB">
        <authorList>
            <consortium name="EnsemblPlants"/>
        </authorList>
    </citation>
    <scope>IDENTIFICATION</scope>
    <source>
        <strain evidence="2">DM1-3 516 R44</strain>
    </source>
</reference>
<evidence type="ECO:0000256" key="1">
    <source>
        <dbReference type="SAM" id="MobiDB-lite"/>
    </source>
</evidence>
<dbReference type="AlphaFoldDB" id="M1DXC9"/>
<evidence type="ECO:0000313" key="2">
    <source>
        <dbReference type="EnsemblPlants" id="PGSC0003DMT400095934"/>
    </source>
</evidence>
<feature type="compositionally biased region" description="Low complexity" evidence="1">
    <location>
        <begin position="54"/>
        <end position="84"/>
    </location>
</feature>
<proteinExistence type="predicted"/>